<evidence type="ECO:0000313" key="9">
    <source>
        <dbReference type="EMBL" id="OUM87465.1"/>
    </source>
</evidence>
<dbReference type="Pfam" id="PF02565">
    <property type="entry name" value="RecO_C"/>
    <property type="match status" value="1"/>
</dbReference>
<keyword evidence="3 7" id="KW-0227">DNA damage</keyword>
<dbReference type="GO" id="GO:0006302">
    <property type="term" value="P:double-strand break repair"/>
    <property type="evidence" value="ECO:0007669"/>
    <property type="project" value="TreeGrafter"/>
</dbReference>
<evidence type="ECO:0000313" key="10">
    <source>
        <dbReference type="Proteomes" id="UP000196475"/>
    </source>
</evidence>
<dbReference type="Proteomes" id="UP000196475">
    <property type="component" value="Unassembled WGS sequence"/>
</dbReference>
<dbReference type="SUPFAM" id="SSF57863">
    <property type="entry name" value="ArfGap/RecO-like zinc finger"/>
    <property type="match status" value="1"/>
</dbReference>
<dbReference type="InterPro" id="IPR037278">
    <property type="entry name" value="ARFGAP/RecO"/>
</dbReference>
<keyword evidence="5 7" id="KW-0234">DNA repair</keyword>
<dbReference type="GO" id="GO:0043590">
    <property type="term" value="C:bacterial nucleoid"/>
    <property type="evidence" value="ECO:0007669"/>
    <property type="project" value="TreeGrafter"/>
</dbReference>
<dbReference type="HAMAP" id="MF_00201">
    <property type="entry name" value="RecO"/>
    <property type="match status" value="1"/>
</dbReference>
<dbReference type="Gene3D" id="1.20.1440.120">
    <property type="entry name" value="Recombination protein O, C-terminal domain"/>
    <property type="match status" value="1"/>
</dbReference>
<protein>
    <recommendedName>
        <fullName evidence="2 7">DNA repair protein RecO</fullName>
    </recommendedName>
    <alternativeName>
        <fullName evidence="6 7">Recombination protein O</fullName>
    </alternativeName>
</protein>
<dbReference type="EMBL" id="LZRT01000075">
    <property type="protein sequence ID" value="OUM87465.1"/>
    <property type="molecule type" value="Genomic_DNA"/>
</dbReference>
<dbReference type="Gene3D" id="2.40.50.140">
    <property type="entry name" value="Nucleic acid-binding proteins"/>
    <property type="match status" value="1"/>
</dbReference>
<dbReference type="PANTHER" id="PTHR33991">
    <property type="entry name" value="DNA REPAIR PROTEIN RECO"/>
    <property type="match status" value="1"/>
</dbReference>
<evidence type="ECO:0000256" key="6">
    <source>
        <dbReference type="ARBA" id="ARBA00033409"/>
    </source>
</evidence>
<dbReference type="InterPro" id="IPR022572">
    <property type="entry name" value="DNA_rep/recomb_RecO_N"/>
</dbReference>
<comment type="caution">
    <text evidence="9">The sequence shown here is derived from an EMBL/GenBank/DDBJ whole genome shotgun (WGS) entry which is preliminary data.</text>
</comment>
<dbReference type="GO" id="GO:0006310">
    <property type="term" value="P:DNA recombination"/>
    <property type="evidence" value="ECO:0007669"/>
    <property type="project" value="UniProtKB-UniRule"/>
</dbReference>
<reference evidence="10" key="1">
    <citation type="submission" date="2016-06" db="EMBL/GenBank/DDBJ databases">
        <authorList>
            <person name="Nascimento L."/>
            <person name="Pereira R.V."/>
            <person name="Martins L.F."/>
            <person name="Quaggio R.B."/>
            <person name="Silva A.M."/>
            <person name="Setubal J.C."/>
        </authorList>
    </citation>
    <scope>NUCLEOTIDE SEQUENCE [LARGE SCALE GENOMIC DNA]</scope>
</reference>
<gene>
    <name evidence="7" type="primary">recO</name>
    <name evidence="9" type="ORF">BAA01_12745</name>
</gene>
<comment type="similarity">
    <text evidence="1 7">Belongs to the RecO family.</text>
</comment>
<evidence type="ECO:0000256" key="4">
    <source>
        <dbReference type="ARBA" id="ARBA00023172"/>
    </source>
</evidence>
<accession>A0A1Y3PJ98</accession>
<dbReference type="Pfam" id="PF11967">
    <property type="entry name" value="RecO_N"/>
    <property type="match status" value="1"/>
</dbReference>
<name>A0A1Y3PJ98_9BACI</name>
<dbReference type="SUPFAM" id="SSF50249">
    <property type="entry name" value="Nucleic acid-binding proteins"/>
    <property type="match status" value="1"/>
</dbReference>
<evidence type="ECO:0000256" key="3">
    <source>
        <dbReference type="ARBA" id="ARBA00022763"/>
    </source>
</evidence>
<feature type="domain" description="DNA replication/recombination mediator RecO N-terminal" evidence="8">
    <location>
        <begin position="1"/>
        <end position="80"/>
    </location>
</feature>
<evidence type="ECO:0000256" key="5">
    <source>
        <dbReference type="ARBA" id="ARBA00023204"/>
    </source>
</evidence>
<evidence type="ECO:0000256" key="1">
    <source>
        <dbReference type="ARBA" id="ARBA00007452"/>
    </source>
</evidence>
<dbReference type="PANTHER" id="PTHR33991:SF1">
    <property type="entry name" value="DNA REPAIR PROTEIN RECO"/>
    <property type="match status" value="1"/>
</dbReference>
<dbReference type="InterPro" id="IPR003717">
    <property type="entry name" value="RecO"/>
</dbReference>
<evidence type="ECO:0000256" key="2">
    <source>
        <dbReference type="ARBA" id="ARBA00021310"/>
    </source>
</evidence>
<proteinExistence type="inferred from homology"/>
<dbReference type="InterPro" id="IPR042242">
    <property type="entry name" value="RecO_C"/>
</dbReference>
<evidence type="ECO:0000256" key="7">
    <source>
        <dbReference type="HAMAP-Rule" id="MF_00201"/>
    </source>
</evidence>
<evidence type="ECO:0000259" key="8">
    <source>
        <dbReference type="Pfam" id="PF11967"/>
    </source>
</evidence>
<dbReference type="AlphaFoldDB" id="A0A1Y3PJ98"/>
<organism evidence="9 10">
    <name type="scientific">Bacillus thermozeamaize</name>
    <dbReference type="NCBI Taxonomy" id="230954"/>
    <lineage>
        <taxon>Bacteria</taxon>
        <taxon>Bacillati</taxon>
        <taxon>Bacillota</taxon>
        <taxon>Bacilli</taxon>
        <taxon>Bacillales</taxon>
        <taxon>Bacillaceae</taxon>
        <taxon>Bacillus</taxon>
    </lineage>
</organism>
<sequence length="252" mass="28837">MLHQTEGLVLRCQNYGESHKILTLITPQGKLSLMARGARKPKSRLAAVSQPLVQGMYVYFHRGVRGTMGTLNQGEVIHHFYRAFETSLLRQAYAMYFLECMDRLSDEESPSQGMYPFLLNTLQLLESGRDAQVLKIIFDLRVLAASGYRPVWERCQHCSREYGPFLVSVRYGGLLCADCREQDGQAQAVSETVVKLLRLFQEIPLLRLGQVRLREETTNQLSRITQLFMEEYLDLPLKSAAFLAQVQEWEGV</sequence>
<comment type="function">
    <text evidence="7">Involved in DNA repair and RecF pathway recombination.</text>
</comment>
<keyword evidence="4 7" id="KW-0233">DNA recombination</keyword>
<dbReference type="InterPro" id="IPR012340">
    <property type="entry name" value="NA-bd_OB-fold"/>
</dbReference>
<dbReference type="NCBIfam" id="TIGR00613">
    <property type="entry name" value="reco"/>
    <property type="match status" value="1"/>
</dbReference>